<feature type="transmembrane region" description="Helical" evidence="1">
    <location>
        <begin position="368"/>
        <end position="389"/>
    </location>
</feature>
<protein>
    <submittedName>
        <fullName evidence="2">Membrane protein YfhO</fullName>
    </submittedName>
</protein>
<dbReference type="Proteomes" id="UP000244090">
    <property type="component" value="Unassembled WGS sequence"/>
</dbReference>
<feature type="transmembrane region" description="Helical" evidence="1">
    <location>
        <begin position="804"/>
        <end position="824"/>
    </location>
</feature>
<dbReference type="AlphaFoldDB" id="A0A2T6C3N9"/>
<evidence type="ECO:0000313" key="2">
    <source>
        <dbReference type="EMBL" id="PTX62941.1"/>
    </source>
</evidence>
<feature type="transmembrane region" description="Helical" evidence="1">
    <location>
        <begin position="12"/>
        <end position="30"/>
    </location>
</feature>
<feature type="transmembrane region" description="Helical" evidence="1">
    <location>
        <begin position="444"/>
        <end position="462"/>
    </location>
</feature>
<feature type="transmembrane region" description="Helical" evidence="1">
    <location>
        <begin position="150"/>
        <end position="171"/>
    </location>
</feature>
<feature type="transmembrane region" description="Helical" evidence="1">
    <location>
        <begin position="99"/>
        <end position="116"/>
    </location>
</feature>
<feature type="transmembrane region" description="Helical" evidence="1">
    <location>
        <begin position="122"/>
        <end position="143"/>
    </location>
</feature>
<feature type="transmembrane region" description="Helical" evidence="1">
    <location>
        <begin position="507"/>
        <end position="525"/>
    </location>
</feature>
<dbReference type="EMBL" id="QBKT01000002">
    <property type="protein sequence ID" value="PTX62941.1"/>
    <property type="molecule type" value="Genomic_DNA"/>
</dbReference>
<keyword evidence="3" id="KW-1185">Reference proteome</keyword>
<keyword evidence="1" id="KW-1133">Transmembrane helix</keyword>
<keyword evidence="1" id="KW-0812">Transmembrane</keyword>
<gene>
    <name evidence="2" type="ORF">C8N46_102342</name>
</gene>
<dbReference type="InterPro" id="IPR018580">
    <property type="entry name" value="Uncharacterised_YfhO"/>
</dbReference>
<organism evidence="2 3">
    <name type="scientific">Kordia periserrulae</name>
    <dbReference type="NCBI Taxonomy" id="701523"/>
    <lineage>
        <taxon>Bacteria</taxon>
        <taxon>Pseudomonadati</taxon>
        <taxon>Bacteroidota</taxon>
        <taxon>Flavobacteriia</taxon>
        <taxon>Flavobacteriales</taxon>
        <taxon>Flavobacteriaceae</taxon>
        <taxon>Kordia</taxon>
    </lineage>
</organism>
<comment type="caution">
    <text evidence="2">The sequence shown here is derived from an EMBL/GenBank/DDBJ whole genome shotgun (WGS) entry which is preliminary data.</text>
</comment>
<accession>A0A2T6C3N9</accession>
<proteinExistence type="predicted"/>
<dbReference type="RefSeq" id="WP_108113914.1">
    <property type="nucleotide sequence ID" value="NZ_QBKT01000002.1"/>
</dbReference>
<feature type="transmembrane region" description="Helical" evidence="1">
    <location>
        <begin position="340"/>
        <end position="361"/>
    </location>
</feature>
<reference evidence="2 3" key="1">
    <citation type="submission" date="2018-04" db="EMBL/GenBank/DDBJ databases">
        <title>Genomic Encyclopedia of Archaeal and Bacterial Type Strains, Phase II (KMG-II): from individual species to whole genera.</title>
        <authorList>
            <person name="Goeker M."/>
        </authorList>
    </citation>
    <scope>NUCLEOTIDE SEQUENCE [LARGE SCALE GENOMIC DNA]</scope>
    <source>
        <strain evidence="2 3">DSM 25731</strain>
    </source>
</reference>
<evidence type="ECO:0000256" key="1">
    <source>
        <dbReference type="SAM" id="Phobius"/>
    </source>
</evidence>
<dbReference type="PANTHER" id="PTHR38454:SF1">
    <property type="entry name" value="INTEGRAL MEMBRANE PROTEIN"/>
    <property type="match status" value="1"/>
</dbReference>
<feature type="transmembrane region" description="Helical" evidence="1">
    <location>
        <begin position="409"/>
        <end position="429"/>
    </location>
</feature>
<feature type="transmembrane region" description="Helical" evidence="1">
    <location>
        <begin position="532"/>
        <end position="550"/>
    </location>
</feature>
<keyword evidence="1" id="KW-0472">Membrane</keyword>
<feature type="transmembrane region" description="Helical" evidence="1">
    <location>
        <begin position="191"/>
        <end position="207"/>
    </location>
</feature>
<name>A0A2T6C3N9_9FLAO</name>
<evidence type="ECO:0000313" key="3">
    <source>
        <dbReference type="Proteomes" id="UP000244090"/>
    </source>
</evidence>
<sequence length="837" mass="95805">MNLDIKKFVPHAIALLLFIGMSLAYFYPVVQGKKMQQQDIIQYAGMAKKQNDYREQTGEELYWTDNAYGGMPTYLLGARYPHSYIKSLDRAIRFLPRPADYLFLYFFSIYILLLVMKVDWKLSILGAIAFGFSTYFIIILGVGHNAKAHAIAYFPLVLSGILLTFQRKYIWGFLLTAVAMSLEIMTSHPQMTYYLMLLVMVIGLVYFIDSYKKKEMPHFFTAVGLLIVAVFLSIGVNGTNLLTTKQYADWSIRGESELTIKPDGSKKERKGLSKEYITEYSYGKMETFNLLMPRFMGGGNTEDFGTNSEAYEYLVQLGVPAGSAREFVRYLPGYWGDQPIIAAPAYVGAVIIFLALLGLFLVRSRAKWWLFGGIVLSILLSWGKNLSFLTDLMLDYFPLYSKFRAVSSIQVVLELCIPILGVLALAYLFKKETVDKKKEATEKIILYCTVGFVVIVLALIAFKSSLFTFNGLNDDYYAYKFTQQGLNGQQFMEIIKEDRMAMLTKDALRALLLIVLTAGVLIAYLRKIINKNIVTIAIAALLLFDLVPIARNYVNTEEFVSKAQFDFPYKTLEVDKQILKDKGHYRVFEPRLRLANSRTAFFHNTLGGYHAAKPRQFQEVYDFYLDYDRKFEVNERNINILNMLNVRYIIKDLEGEQDQAGAGAIALKNPYPNGNAWFVEKVNFVDTADDEMLSLYGLNTKNEVVFRKSRAEEGIIKETYGKDSLANIELVDYKPEHLTYKSENEEHGFAVFSEIHYPHGWNAYIDGKLEPHYRVNYILRGMEVPAGKHTIEFKFEPTIVQKGITISLTSSIILFLLIVGGIYYEFWHKKKKKVTTE</sequence>
<dbReference type="OrthoDB" id="9772884at2"/>
<feature type="transmembrane region" description="Helical" evidence="1">
    <location>
        <begin position="219"/>
        <end position="236"/>
    </location>
</feature>
<dbReference type="PANTHER" id="PTHR38454">
    <property type="entry name" value="INTEGRAL MEMBRANE PROTEIN-RELATED"/>
    <property type="match status" value="1"/>
</dbReference>
<dbReference type="Pfam" id="PF09586">
    <property type="entry name" value="YfhO"/>
    <property type="match status" value="1"/>
</dbReference>